<reference evidence="4 5" key="1">
    <citation type="journal article" date="2017" name="Nat. Ecol. Evol.">
        <title>Scallop genome provides insights into evolution of bilaterian karyotype and development.</title>
        <authorList>
            <person name="Wang S."/>
            <person name="Zhang J."/>
            <person name="Jiao W."/>
            <person name="Li J."/>
            <person name="Xun X."/>
            <person name="Sun Y."/>
            <person name="Guo X."/>
            <person name="Huan P."/>
            <person name="Dong B."/>
            <person name="Zhang L."/>
            <person name="Hu X."/>
            <person name="Sun X."/>
            <person name="Wang J."/>
            <person name="Zhao C."/>
            <person name="Wang Y."/>
            <person name="Wang D."/>
            <person name="Huang X."/>
            <person name="Wang R."/>
            <person name="Lv J."/>
            <person name="Li Y."/>
            <person name="Zhang Z."/>
            <person name="Liu B."/>
            <person name="Lu W."/>
            <person name="Hui Y."/>
            <person name="Liang J."/>
            <person name="Zhou Z."/>
            <person name="Hou R."/>
            <person name="Li X."/>
            <person name="Liu Y."/>
            <person name="Li H."/>
            <person name="Ning X."/>
            <person name="Lin Y."/>
            <person name="Zhao L."/>
            <person name="Xing Q."/>
            <person name="Dou J."/>
            <person name="Li Y."/>
            <person name="Mao J."/>
            <person name="Guo H."/>
            <person name="Dou H."/>
            <person name="Li T."/>
            <person name="Mu C."/>
            <person name="Jiang W."/>
            <person name="Fu Q."/>
            <person name="Fu X."/>
            <person name="Miao Y."/>
            <person name="Liu J."/>
            <person name="Yu Q."/>
            <person name="Li R."/>
            <person name="Liao H."/>
            <person name="Li X."/>
            <person name="Kong Y."/>
            <person name="Jiang Z."/>
            <person name="Chourrout D."/>
            <person name="Li R."/>
            <person name="Bao Z."/>
        </authorList>
    </citation>
    <scope>NUCLEOTIDE SEQUENCE [LARGE SCALE GENOMIC DNA]</scope>
    <source>
        <strain evidence="4 5">PY_sf001</strain>
    </source>
</reference>
<dbReference type="InterPro" id="IPR002639">
    <property type="entry name" value="UreF"/>
</dbReference>
<evidence type="ECO:0000256" key="1">
    <source>
        <dbReference type="ARBA" id="ARBA00022988"/>
    </source>
</evidence>
<evidence type="ECO:0000313" key="5">
    <source>
        <dbReference type="Proteomes" id="UP000242188"/>
    </source>
</evidence>
<protein>
    <submittedName>
        <fullName evidence="4">Urease accessory protein UreF</fullName>
    </submittedName>
</protein>
<name>A0A210R5I9_MIZYE</name>
<dbReference type="OrthoDB" id="2550922at2759"/>
<dbReference type="PANTHER" id="PTHR33620">
    <property type="entry name" value="UREASE ACCESSORY PROTEIN F"/>
    <property type="match status" value="1"/>
</dbReference>
<dbReference type="Proteomes" id="UP000242188">
    <property type="component" value="Unassembled WGS sequence"/>
</dbReference>
<keyword evidence="5" id="KW-1185">Reference proteome</keyword>
<accession>A0A210R5I9</accession>
<keyword evidence="1" id="KW-0996">Nickel insertion</keyword>
<dbReference type="PANTHER" id="PTHR33620:SF1">
    <property type="entry name" value="UREASE ACCESSORY PROTEIN F"/>
    <property type="match status" value="1"/>
</dbReference>
<sequence>MSVPTSALLTVLQVSDSVFPTGGFAHSLGLETAVRQKILKTQDELKNYILCSLENFGSFCLPFVREAHDAYLESDKLIELDSLCEACTANHVANRASVRQGRSLLDTSSKAFRVEQILELKGSLEYCHHSVVFGCVCGAMGVDLFTTLTTYLFSSLRTVVAAAVRLDQIGAIQAQVVQTELQSRIPEILERHQSRSTDETCLLNPLVDVFQNTHDTMFSKLFYS</sequence>
<dbReference type="Pfam" id="PF01730">
    <property type="entry name" value="UreF"/>
    <property type="match status" value="1"/>
</dbReference>
<dbReference type="EMBL" id="NEDP02000262">
    <property type="protein sequence ID" value="OWF56164.1"/>
    <property type="molecule type" value="Genomic_DNA"/>
</dbReference>
<dbReference type="AlphaFoldDB" id="A0A210R5I9"/>
<keyword evidence="2" id="KW-0143">Chaperone</keyword>
<gene>
    <name evidence="4" type="ORF">KP79_PYT21574</name>
</gene>
<evidence type="ECO:0000256" key="2">
    <source>
        <dbReference type="ARBA" id="ARBA00023186"/>
    </source>
</evidence>
<evidence type="ECO:0000256" key="3">
    <source>
        <dbReference type="ARBA" id="ARBA00046339"/>
    </source>
</evidence>
<comment type="similarity">
    <text evidence="3">Belongs to the UreF family.</text>
</comment>
<organism evidence="4 5">
    <name type="scientific">Mizuhopecten yessoensis</name>
    <name type="common">Japanese scallop</name>
    <name type="synonym">Patinopecten yessoensis</name>
    <dbReference type="NCBI Taxonomy" id="6573"/>
    <lineage>
        <taxon>Eukaryota</taxon>
        <taxon>Metazoa</taxon>
        <taxon>Spiralia</taxon>
        <taxon>Lophotrochozoa</taxon>
        <taxon>Mollusca</taxon>
        <taxon>Bivalvia</taxon>
        <taxon>Autobranchia</taxon>
        <taxon>Pteriomorphia</taxon>
        <taxon>Pectinida</taxon>
        <taxon>Pectinoidea</taxon>
        <taxon>Pectinidae</taxon>
        <taxon>Mizuhopecten</taxon>
    </lineage>
</organism>
<dbReference type="HAMAP" id="MF_01385">
    <property type="entry name" value="UreF"/>
    <property type="match status" value="1"/>
</dbReference>
<comment type="caution">
    <text evidence="4">The sequence shown here is derived from an EMBL/GenBank/DDBJ whole genome shotgun (WGS) entry which is preliminary data.</text>
</comment>
<dbReference type="Gene3D" id="1.10.4190.10">
    <property type="entry name" value="Urease accessory protein UreF"/>
    <property type="match status" value="1"/>
</dbReference>
<dbReference type="GO" id="GO:0016151">
    <property type="term" value="F:nickel cation binding"/>
    <property type="evidence" value="ECO:0007669"/>
    <property type="project" value="InterPro"/>
</dbReference>
<dbReference type="STRING" id="6573.A0A210R5I9"/>
<dbReference type="InterPro" id="IPR038277">
    <property type="entry name" value="UreF_sf"/>
</dbReference>
<evidence type="ECO:0000313" key="4">
    <source>
        <dbReference type="EMBL" id="OWF56164.1"/>
    </source>
</evidence>
<dbReference type="PIRSF" id="PIRSF009467">
    <property type="entry name" value="Ureas_acces_UreF"/>
    <property type="match status" value="1"/>
</dbReference>
<proteinExistence type="inferred from homology"/>